<dbReference type="EMBL" id="KN847321">
    <property type="protein sequence ID" value="KIW53711.1"/>
    <property type="molecule type" value="Genomic_DNA"/>
</dbReference>
<keyword evidence="3" id="KW-1185">Reference proteome</keyword>
<dbReference type="OrthoDB" id="3440207at2759"/>
<dbReference type="AlphaFoldDB" id="A0A0D2BME7"/>
<feature type="region of interest" description="Disordered" evidence="1">
    <location>
        <begin position="219"/>
        <end position="247"/>
    </location>
</feature>
<sequence>MSQWFPLECHSLDPACYHRDASVHIYNRIRSQVRPDIKFGGPLPQLYEFGADGRYGNPIPREVRLLLVFPYLEDEFFEEARLRKWMDQVVIPAISQSIRGSTYQYFRHSSVEMIRLNSQAARVEGMRDVPDTELDFRLQPEELESAWKEIQCKSETPGFEEFRGVRPVIWANYYPLNIYGNSPEAAFQQFLKSWNSIMRMQHIPRDSFYIEFDTDGRLHPEVAPSDNPSMPQPFSEQVLGKRKSEDV</sequence>
<proteinExistence type="predicted"/>
<accession>A0A0D2BME7</accession>
<dbReference type="HOGENOM" id="CLU_093530_0_0_1"/>
<gene>
    <name evidence="2" type="ORF">PV05_09257</name>
</gene>
<evidence type="ECO:0000256" key="1">
    <source>
        <dbReference type="SAM" id="MobiDB-lite"/>
    </source>
</evidence>
<name>A0A0D2BME7_9EURO</name>
<reference evidence="2 3" key="1">
    <citation type="submission" date="2015-01" db="EMBL/GenBank/DDBJ databases">
        <title>The Genome Sequence of Exophiala xenobiotica CBS118157.</title>
        <authorList>
            <consortium name="The Broad Institute Genomics Platform"/>
            <person name="Cuomo C."/>
            <person name="de Hoog S."/>
            <person name="Gorbushina A."/>
            <person name="Stielow B."/>
            <person name="Teixiera M."/>
            <person name="Abouelleil A."/>
            <person name="Chapman S.B."/>
            <person name="Priest M."/>
            <person name="Young S.K."/>
            <person name="Wortman J."/>
            <person name="Nusbaum C."/>
            <person name="Birren B."/>
        </authorList>
    </citation>
    <scope>NUCLEOTIDE SEQUENCE [LARGE SCALE GENOMIC DNA]</scope>
    <source>
        <strain evidence="2 3">CBS 118157</strain>
    </source>
</reference>
<dbReference type="Proteomes" id="UP000054342">
    <property type="component" value="Unassembled WGS sequence"/>
</dbReference>
<organism evidence="2 3">
    <name type="scientific">Exophiala xenobiotica</name>
    <dbReference type="NCBI Taxonomy" id="348802"/>
    <lineage>
        <taxon>Eukaryota</taxon>
        <taxon>Fungi</taxon>
        <taxon>Dikarya</taxon>
        <taxon>Ascomycota</taxon>
        <taxon>Pezizomycotina</taxon>
        <taxon>Eurotiomycetes</taxon>
        <taxon>Chaetothyriomycetidae</taxon>
        <taxon>Chaetothyriales</taxon>
        <taxon>Herpotrichiellaceae</taxon>
        <taxon>Exophiala</taxon>
    </lineage>
</organism>
<feature type="compositionally biased region" description="Polar residues" evidence="1">
    <location>
        <begin position="226"/>
        <end position="235"/>
    </location>
</feature>
<dbReference type="RefSeq" id="XP_013314295.1">
    <property type="nucleotide sequence ID" value="XM_013458841.1"/>
</dbReference>
<dbReference type="GeneID" id="25331165"/>
<protein>
    <submittedName>
        <fullName evidence="2">Uncharacterized protein</fullName>
    </submittedName>
</protein>
<evidence type="ECO:0000313" key="3">
    <source>
        <dbReference type="Proteomes" id="UP000054342"/>
    </source>
</evidence>
<evidence type="ECO:0000313" key="2">
    <source>
        <dbReference type="EMBL" id="KIW53711.1"/>
    </source>
</evidence>